<organism evidence="1 2">
    <name type="scientific">Bauhinia variegata</name>
    <name type="common">Purple orchid tree</name>
    <name type="synonym">Phanera variegata</name>
    <dbReference type="NCBI Taxonomy" id="167791"/>
    <lineage>
        <taxon>Eukaryota</taxon>
        <taxon>Viridiplantae</taxon>
        <taxon>Streptophyta</taxon>
        <taxon>Embryophyta</taxon>
        <taxon>Tracheophyta</taxon>
        <taxon>Spermatophyta</taxon>
        <taxon>Magnoliopsida</taxon>
        <taxon>eudicotyledons</taxon>
        <taxon>Gunneridae</taxon>
        <taxon>Pentapetalae</taxon>
        <taxon>rosids</taxon>
        <taxon>fabids</taxon>
        <taxon>Fabales</taxon>
        <taxon>Fabaceae</taxon>
        <taxon>Cercidoideae</taxon>
        <taxon>Cercideae</taxon>
        <taxon>Bauhiniinae</taxon>
        <taxon>Bauhinia</taxon>
    </lineage>
</organism>
<accession>A0ACB9NC69</accession>
<keyword evidence="2" id="KW-1185">Reference proteome</keyword>
<gene>
    <name evidence="1" type="ORF">L6164_017685</name>
</gene>
<reference evidence="1 2" key="1">
    <citation type="journal article" date="2022" name="DNA Res.">
        <title>Chromosomal-level genome assembly of the orchid tree Bauhinia variegata (Leguminosae; Cercidoideae) supports the allotetraploid origin hypothesis of Bauhinia.</title>
        <authorList>
            <person name="Zhong Y."/>
            <person name="Chen Y."/>
            <person name="Zheng D."/>
            <person name="Pang J."/>
            <person name="Liu Y."/>
            <person name="Luo S."/>
            <person name="Meng S."/>
            <person name="Qian L."/>
            <person name="Wei D."/>
            <person name="Dai S."/>
            <person name="Zhou R."/>
        </authorList>
    </citation>
    <scope>NUCLEOTIDE SEQUENCE [LARGE SCALE GENOMIC DNA]</scope>
    <source>
        <strain evidence="1">BV-YZ2020</strain>
    </source>
</reference>
<proteinExistence type="predicted"/>
<protein>
    <submittedName>
        <fullName evidence="1">Uncharacterized protein</fullName>
    </submittedName>
</protein>
<dbReference type="Proteomes" id="UP000828941">
    <property type="component" value="Chromosome 7"/>
</dbReference>
<comment type="caution">
    <text evidence="1">The sequence shown here is derived from an EMBL/GenBank/DDBJ whole genome shotgun (WGS) entry which is preliminary data.</text>
</comment>
<dbReference type="EMBL" id="CM039432">
    <property type="protein sequence ID" value="KAI4332806.1"/>
    <property type="molecule type" value="Genomic_DNA"/>
</dbReference>
<sequence length="280" mass="31780">MEKQFDETYIKKGPWSAEEDEVLINHVKKHGSRDWSSLRSNGLLPRTGKSCRLRWVNKLRPNLKGGCRFSAEEERVVIELQAALGNKWAKIAKHLPGRTDNDVKNYWSSRRKKLERMLQQRSSPPNTQKAKGKTPVAGQVPVEEVPACSSNQFVEDPSCCKYFSYPASFVGNTEVFNLVNLPDLAKPSSENLEKDLSAVEATPLQMLPSFEPSSEYTFDQFLEPQVNLSACRDLAAEHFDLSFLGLDGYNTQSTDANGFFENFPTDMFDYFQYSPRSSEQ</sequence>
<name>A0ACB9NC69_BAUVA</name>
<evidence type="ECO:0000313" key="1">
    <source>
        <dbReference type="EMBL" id="KAI4332806.1"/>
    </source>
</evidence>
<evidence type="ECO:0000313" key="2">
    <source>
        <dbReference type="Proteomes" id="UP000828941"/>
    </source>
</evidence>